<organism evidence="1 2">
    <name type="scientific">Ajellomyces capsulatus (strain H143)</name>
    <name type="common">Darling's disease fungus</name>
    <name type="synonym">Histoplasma capsulatum</name>
    <dbReference type="NCBI Taxonomy" id="544712"/>
    <lineage>
        <taxon>Eukaryota</taxon>
        <taxon>Fungi</taxon>
        <taxon>Dikarya</taxon>
        <taxon>Ascomycota</taxon>
        <taxon>Pezizomycotina</taxon>
        <taxon>Eurotiomycetes</taxon>
        <taxon>Eurotiomycetidae</taxon>
        <taxon>Onygenales</taxon>
        <taxon>Ajellomycetaceae</taxon>
        <taxon>Histoplasma</taxon>
    </lineage>
</organism>
<protein>
    <submittedName>
        <fullName evidence="1">Uncharacterized protein</fullName>
    </submittedName>
</protein>
<dbReference type="Proteomes" id="UP000002624">
    <property type="component" value="Unassembled WGS sequence"/>
</dbReference>
<dbReference type="VEuPathDB" id="FungiDB:HCDG_09211"/>
<name>C6HSN0_AJECH</name>
<dbReference type="AlphaFoldDB" id="C6HSN0"/>
<reference evidence="2" key="1">
    <citation type="submission" date="2009-05" db="EMBL/GenBank/DDBJ databases">
        <title>The genome sequence of Ajellomyces capsulatus strain H143.</title>
        <authorList>
            <person name="Champion M."/>
            <person name="Cuomo C.A."/>
            <person name="Ma L.-J."/>
            <person name="Henn M.R."/>
            <person name="Sil A."/>
            <person name="Goldman B."/>
            <person name="Young S.K."/>
            <person name="Kodira C.D."/>
            <person name="Zeng Q."/>
            <person name="Koehrsen M."/>
            <person name="Alvarado L."/>
            <person name="Berlin A.M."/>
            <person name="Borenstein D."/>
            <person name="Chen Z."/>
            <person name="Engels R."/>
            <person name="Freedman E."/>
            <person name="Gellesch M."/>
            <person name="Goldberg J."/>
            <person name="Griggs A."/>
            <person name="Gujja S."/>
            <person name="Heiman D.I."/>
            <person name="Hepburn T.A."/>
            <person name="Howarth C."/>
            <person name="Jen D."/>
            <person name="Larson L."/>
            <person name="Lewis B."/>
            <person name="Mehta T."/>
            <person name="Park D."/>
            <person name="Pearson M."/>
            <person name="Roberts A."/>
            <person name="Saif S."/>
            <person name="Shea T.D."/>
            <person name="Shenoy N."/>
            <person name="Sisk P."/>
            <person name="Stolte C."/>
            <person name="Sykes S."/>
            <person name="Walk T."/>
            <person name="White J."/>
            <person name="Yandava C."/>
            <person name="Klein B."/>
            <person name="McEwen J.G."/>
            <person name="Puccia R."/>
            <person name="Goldman G.H."/>
            <person name="Felipe M.S."/>
            <person name="Nino-Vega G."/>
            <person name="San-Blas G."/>
            <person name="Taylor J.W."/>
            <person name="Mendoza L."/>
            <person name="Galagan J.E."/>
            <person name="Nusbaum C."/>
            <person name="Birren B.W."/>
        </authorList>
    </citation>
    <scope>NUCLEOTIDE SEQUENCE [LARGE SCALE GENOMIC DNA]</scope>
    <source>
        <strain evidence="2">H143</strain>
    </source>
</reference>
<gene>
    <name evidence="1" type="ORF">HCDG_09211</name>
</gene>
<sequence length="126" mass="14576">MAVLGDSRYRRHRRLLFVKTFNHDQGEPQHHAHPCNTPGCYFARTERGPWVEWRAPLHWHIAPESLSFGMCDGFWDIDWEGGLGLKASCLANMLMPFITQASVTLRRFHGCAMQVQASGHLFKQRR</sequence>
<dbReference type="HOGENOM" id="CLU_1981028_0_0_1"/>
<accession>C6HSN0</accession>
<dbReference type="EMBL" id="GG692439">
    <property type="protein sequence ID" value="EER36555.1"/>
    <property type="molecule type" value="Genomic_DNA"/>
</dbReference>
<evidence type="ECO:0000313" key="2">
    <source>
        <dbReference type="Proteomes" id="UP000002624"/>
    </source>
</evidence>
<evidence type="ECO:0000313" key="1">
    <source>
        <dbReference type="EMBL" id="EER36555.1"/>
    </source>
</evidence>
<proteinExistence type="predicted"/>